<feature type="region of interest" description="Disordered" evidence="1">
    <location>
        <begin position="58"/>
        <end position="94"/>
    </location>
</feature>
<comment type="caution">
    <text evidence="2">The sequence shown here is derived from an EMBL/GenBank/DDBJ whole genome shotgun (WGS) entry which is preliminary data.</text>
</comment>
<organism evidence="2 3">
    <name type="scientific">Heterodera trifolii</name>
    <dbReference type="NCBI Taxonomy" id="157864"/>
    <lineage>
        <taxon>Eukaryota</taxon>
        <taxon>Metazoa</taxon>
        <taxon>Ecdysozoa</taxon>
        <taxon>Nematoda</taxon>
        <taxon>Chromadorea</taxon>
        <taxon>Rhabditida</taxon>
        <taxon>Tylenchina</taxon>
        <taxon>Tylenchomorpha</taxon>
        <taxon>Tylenchoidea</taxon>
        <taxon>Heteroderidae</taxon>
        <taxon>Heteroderinae</taxon>
        <taxon>Heterodera</taxon>
    </lineage>
</organism>
<accession>A0ABD2MAB4</accession>
<sequence length="109" mass="12042">MAFCQRSLRTTLRHKSKVLDMLAAFEAYFERKGGVSGWCGAEGEMGIDVVWKAQHRCSAPTTSDGGAEQRTSAKGRPSKRLTTGPPQGWDSEGLSKNEALLRYPLQIKR</sequence>
<dbReference type="Proteomes" id="UP001620626">
    <property type="component" value="Unassembled WGS sequence"/>
</dbReference>
<dbReference type="AlphaFoldDB" id="A0ABD2MAB4"/>
<keyword evidence="3" id="KW-1185">Reference proteome</keyword>
<protein>
    <submittedName>
        <fullName evidence="2">Uncharacterized protein</fullName>
    </submittedName>
</protein>
<proteinExistence type="predicted"/>
<gene>
    <name evidence="2" type="ORF">niasHT_003664</name>
</gene>
<reference evidence="2 3" key="1">
    <citation type="submission" date="2024-10" db="EMBL/GenBank/DDBJ databases">
        <authorList>
            <person name="Kim D."/>
        </authorList>
    </citation>
    <scope>NUCLEOTIDE SEQUENCE [LARGE SCALE GENOMIC DNA]</scope>
    <source>
        <strain evidence="2">BH-2024</strain>
    </source>
</reference>
<dbReference type="EMBL" id="JBICBT010000081">
    <property type="protein sequence ID" value="KAL3123957.1"/>
    <property type="molecule type" value="Genomic_DNA"/>
</dbReference>
<name>A0ABD2MAB4_9BILA</name>
<evidence type="ECO:0000313" key="3">
    <source>
        <dbReference type="Proteomes" id="UP001620626"/>
    </source>
</evidence>
<evidence type="ECO:0000256" key="1">
    <source>
        <dbReference type="SAM" id="MobiDB-lite"/>
    </source>
</evidence>
<feature type="compositionally biased region" description="Polar residues" evidence="1">
    <location>
        <begin position="59"/>
        <end position="72"/>
    </location>
</feature>
<evidence type="ECO:0000313" key="2">
    <source>
        <dbReference type="EMBL" id="KAL3123957.1"/>
    </source>
</evidence>